<dbReference type="Proteomes" id="UP000054498">
    <property type="component" value="Unassembled WGS sequence"/>
</dbReference>
<name>A0A0D2LIG8_9CHLO</name>
<feature type="transmembrane region" description="Helical" evidence="4">
    <location>
        <begin position="73"/>
        <end position="95"/>
    </location>
</feature>
<evidence type="ECO:0000256" key="3">
    <source>
        <dbReference type="ARBA" id="ARBA00023136"/>
    </source>
</evidence>
<dbReference type="GeneID" id="25734600"/>
<dbReference type="EMBL" id="KK100398">
    <property type="protein sequence ID" value="KIZ06229.1"/>
    <property type="molecule type" value="Genomic_DNA"/>
</dbReference>
<proteinExistence type="predicted"/>
<reference evidence="5 6" key="1">
    <citation type="journal article" date="2013" name="BMC Genomics">
        <title>Reconstruction of the lipid metabolism for the microalga Monoraphidium neglectum from its genome sequence reveals characteristics suitable for biofuel production.</title>
        <authorList>
            <person name="Bogen C."/>
            <person name="Al-Dilaimi A."/>
            <person name="Albersmeier A."/>
            <person name="Wichmann J."/>
            <person name="Grundmann M."/>
            <person name="Rupp O."/>
            <person name="Lauersen K.J."/>
            <person name="Blifernez-Klassen O."/>
            <person name="Kalinowski J."/>
            <person name="Goesmann A."/>
            <person name="Mussgnug J.H."/>
            <person name="Kruse O."/>
        </authorList>
    </citation>
    <scope>NUCLEOTIDE SEQUENCE [LARGE SCALE GENOMIC DNA]</scope>
    <source>
        <strain evidence="5 6">SAG 48.87</strain>
    </source>
</reference>
<evidence type="ECO:0000256" key="4">
    <source>
        <dbReference type="SAM" id="Phobius"/>
    </source>
</evidence>
<dbReference type="GO" id="GO:0016020">
    <property type="term" value="C:membrane"/>
    <property type="evidence" value="ECO:0007669"/>
    <property type="project" value="InterPro"/>
</dbReference>
<feature type="non-terminal residue" evidence="5">
    <location>
        <position position="336"/>
    </location>
</feature>
<feature type="transmembrane region" description="Helical" evidence="4">
    <location>
        <begin position="46"/>
        <end position="67"/>
    </location>
</feature>
<dbReference type="GO" id="GO:0005524">
    <property type="term" value="F:ATP binding"/>
    <property type="evidence" value="ECO:0007669"/>
    <property type="project" value="InterPro"/>
</dbReference>
<evidence type="ECO:0000256" key="1">
    <source>
        <dbReference type="ARBA" id="ARBA00022692"/>
    </source>
</evidence>
<keyword evidence="3 4" id="KW-0472">Membrane</keyword>
<keyword evidence="6" id="KW-1185">Reference proteome</keyword>
<gene>
    <name evidence="5" type="ORF">MNEG_1722</name>
</gene>
<evidence type="ECO:0000313" key="5">
    <source>
        <dbReference type="EMBL" id="KIZ06229.1"/>
    </source>
</evidence>
<dbReference type="KEGG" id="mng:MNEG_1722"/>
<evidence type="ECO:0000256" key="2">
    <source>
        <dbReference type="ARBA" id="ARBA00022989"/>
    </source>
</evidence>
<dbReference type="AlphaFoldDB" id="A0A0D2LIG8"/>
<keyword evidence="1 4" id="KW-0812">Transmembrane</keyword>
<keyword evidence="2 4" id="KW-1133">Transmembrane helix</keyword>
<feature type="transmembrane region" description="Helical" evidence="4">
    <location>
        <begin position="6"/>
        <end position="26"/>
    </location>
</feature>
<accession>A0A0D2LIG8</accession>
<dbReference type="RefSeq" id="XP_013905248.1">
    <property type="nucleotide sequence ID" value="XM_014049794.1"/>
</dbReference>
<evidence type="ECO:0000313" key="6">
    <source>
        <dbReference type="Proteomes" id="UP000054498"/>
    </source>
</evidence>
<dbReference type="OrthoDB" id="6500128at2759"/>
<dbReference type="Gene3D" id="1.20.1560.10">
    <property type="entry name" value="ABC transporter type 1, transmembrane domain"/>
    <property type="match status" value="1"/>
</dbReference>
<protein>
    <submittedName>
        <fullName evidence="5">Uncharacterized protein</fullName>
    </submittedName>
</protein>
<organism evidence="5 6">
    <name type="scientific">Monoraphidium neglectum</name>
    <dbReference type="NCBI Taxonomy" id="145388"/>
    <lineage>
        <taxon>Eukaryota</taxon>
        <taxon>Viridiplantae</taxon>
        <taxon>Chlorophyta</taxon>
        <taxon>core chlorophytes</taxon>
        <taxon>Chlorophyceae</taxon>
        <taxon>CS clade</taxon>
        <taxon>Sphaeropleales</taxon>
        <taxon>Selenastraceae</taxon>
        <taxon>Monoraphidium</taxon>
    </lineage>
</organism>
<dbReference type="InterPro" id="IPR036640">
    <property type="entry name" value="ABC1_TM_sf"/>
</dbReference>
<sequence>MDVHTVFPAGTAAAFVTTLVLLRWAVQSAAPTTSADERRFKAFKCVRVCTYAALAALQATLIVARQFQHWPTLSAVDADGACVLLLYSFTLVVLACCWSTQLGLRLSGVLLMTMAQVGLLLAQDAAGAPGAGDELFDGEHIARVSLHGLQLVMLLALLVCEVVVQQHQLLARSSYDGHYEPLLDAEEAAAGSRGKRWRPGDGRWQMALGAFRYVWPPTGLLRARLLGCFALVMAERAINLAVPILFKNMVEALSTPETAADAASSPLARLVAAASRVAGFSGREEAGPAAAGGVGGGDGGDKWGALVEAGGTSFWGLFYPWAFYYLGTQFLRGGAG</sequence>